<accession>X1UK64</accession>
<feature type="non-terminal residue" evidence="1">
    <location>
        <position position="1"/>
    </location>
</feature>
<gene>
    <name evidence="1" type="ORF">S12H4_58202</name>
</gene>
<name>X1UK64_9ZZZZ</name>
<feature type="non-terminal residue" evidence="1">
    <location>
        <position position="188"/>
    </location>
</feature>
<evidence type="ECO:0000313" key="1">
    <source>
        <dbReference type="EMBL" id="GAJ17909.1"/>
    </source>
</evidence>
<sequence>ISVLAMREMAKSDSVLRLFTHKAADINKLGITLRLADMGALASGLQIAKAEYLDAQTEKITGDSAIWWADKDASAEEGSLEWKNAVTGRAEWLWQRSQPSWDKWNRSMMTSGLVRKVFFPFRTFHEKSLTILHEANLEYERSNKSTHDRGRQAKKYGAVLASYSFNTIIRATILAGLARKVKEPWQYV</sequence>
<dbReference type="AlphaFoldDB" id="X1UK64"/>
<proteinExistence type="predicted"/>
<comment type="caution">
    <text evidence="1">The sequence shown here is derived from an EMBL/GenBank/DDBJ whole genome shotgun (WGS) entry which is preliminary data.</text>
</comment>
<protein>
    <submittedName>
        <fullName evidence="1">Uncharacterized protein</fullName>
    </submittedName>
</protein>
<organism evidence="1">
    <name type="scientific">marine sediment metagenome</name>
    <dbReference type="NCBI Taxonomy" id="412755"/>
    <lineage>
        <taxon>unclassified sequences</taxon>
        <taxon>metagenomes</taxon>
        <taxon>ecological metagenomes</taxon>
    </lineage>
</organism>
<dbReference type="EMBL" id="BARW01037762">
    <property type="protein sequence ID" value="GAJ17909.1"/>
    <property type="molecule type" value="Genomic_DNA"/>
</dbReference>
<reference evidence="1" key="1">
    <citation type="journal article" date="2014" name="Front. Microbiol.">
        <title>High frequency of phylogenetically diverse reductive dehalogenase-homologous genes in deep subseafloor sedimentary metagenomes.</title>
        <authorList>
            <person name="Kawai M."/>
            <person name="Futagami T."/>
            <person name="Toyoda A."/>
            <person name="Takaki Y."/>
            <person name="Nishi S."/>
            <person name="Hori S."/>
            <person name="Arai W."/>
            <person name="Tsubouchi T."/>
            <person name="Morono Y."/>
            <person name="Uchiyama I."/>
            <person name="Ito T."/>
            <person name="Fujiyama A."/>
            <person name="Inagaki F."/>
            <person name="Takami H."/>
        </authorList>
    </citation>
    <scope>NUCLEOTIDE SEQUENCE</scope>
    <source>
        <strain evidence="1">Expedition CK06-06</strain>
    </source>
</reference>